<keyword evidence="2" id="KW-1185">Reference proteome</keyword>
<reference evidence="2" key="1">
    <citation type="submission" date="2011-08" db="EMBL/GenBank/DDBJ databases">
        <title>The draft genome of Latimeria chalumnae.</title>
        <authorList>
            <person name="Di Palma F."/>
            <person name="Alfoldi J."/>
            <person name="Johnson J."/>
            <person name="Berlin A."/>
            <person name="Gnerre S."/>
            <person name="Jaffe D."/>
            <person name="MacCallum I."/>
            <person name="Young S."/>
            <person name="Walker B.J."/>
            <person name="Lander E."/>
            <person name="Lindblad-Toh K."/>
        </authorList>
    </citation>
    <scope>NUCLEOTIDE SEQUENCE [LARGE SCALE GENOMIC DNA]</scope>
    <source>
        <strain evidence="2">Wild caught</strain>
    </source>
</reference>
<accession>H3AP31</accession>
<sequence length="137" mass="15048">ENLLSNWNNVTTAAYINNQGGAERSLLRISSIHMAGTLNNYSPALLSHSLPGQPPGPNGLAFEWKHFSKLGYSKEVINTLLVFCKKSTFSAYYGIWWEASSPPKKPKCLIFAFLQEVLDKGLSLSSLKLQAAAFTAI</sequence>
<protein>
    <submittedName>
        <fullName evidence="1">Uncharacterized protein</fullName>
    </submittedName>
</protein>
<proteinExistence type="predicted"/>
<reference evidence="1" key="3">
    <citation type="submission" date="2025-09" db="UniProtKB">
        <authorList>
            <consortium name="Ensembl"/>
        </authorList>
    </citation>
    <scope>IDENTIFICATION</scope>
</reference>
<dbReference type="InParanoid" id="H3AP31"/>
<dbReference type="Proteomes" id="UP000008672">
    <property type="component" value="Unassembled WGS sequence"/>
</dbReference>
<dbReference type="AlphaFoldDB" id="H3AP31"/>
<dbReference type="HOGENOM" id="CLU_1869810_0_0_1"/>
<name>H3AP31_LATCH</name>
<dbReference type="Ensembl" id="ENSLACT00000011488.1">
    <property type="protein sequence ID" value="ENSLACP00000011402.1"/>
    <property type="gene ID" value="ENSLACG00000010031.1"/>
</dbReference>
<evidence type="ECO:0000313" key="1">
    <source>
        <dbReference type="Ensembl" id="ENSLACP00000011402.1"/>
    </source>
</evidence>
<organism evidence="1 2">
    <name type="scientific">Latimeria chalumnae</name>
    <name type="common">Coelacanth</name>
    <dbReference type="NCBI Taxonomy" id="7897"/>
    <lineage>
        <taxon>Eukaryota</taxon>
        <taxon>Metazoa</taxon>
        <taxon>Chordata</taxon>
        <taxon>Craniata</taxon>
        <taxon>Vertebrata</taxon>
        <taxon>Euteleostomi</taxon>
        <taxon>Coelacanthiformes</taxon>
        <taxon>Coelacanthidae</taxon>
        <taxon>Latimeria</taxon>
    </lineage>
</organism>
<reference evidence="1" key="2">
    <citation type="submission" date="2025-08" db="UniProtKB">
        <authorList>
            <consortium name="Ensembl"/>
        </authorList>
    </citation>
    <scope>IDENTIFICATION</scope>
</reference>
<dbReference type="EMBL" id="AFYH01188753">
    <property type="status" value="NOT_ANNOTATED_CDS"/>
    <property type="molecule type" value="Genomic_DNA"/>
</dbReference>
<evidence type="ECO:0000313" key="2">
    <source>
        <dbReference type="Proteomes" id="UP000008672"/>
    </source>
</evidence>